<proteinExistence type="predicted"/>
<dbReference type="EMBL" id="NPEF02000014">
    <property type="protein sequence ID" value="MDV6236552.1"/>
    <property type="molecule type" value="Genomic_DNA"/>
</dbReference>
<feature type="transmembrane region" description="Helical" evidence="1">
    <location>
        <begin position="12"/>
        <end position="36"/>
    </location>
</feature>
<keyword evidence="3" id="KW-1185">Reference proteome</keyword>
<name>A0AAE4QPV3_9LEPT</name>
<keyword evidence="1" id="KW-0812">Transmembrane</keyword>
<feature type="transmembrane region" description="Helical" evidence="1">
    <location>
        <begin position="93"/>
        <end position="121"/>
    </location>
</feature>
<reference evidence="2 3" key="1">
    <citation type="journal article" date="2018" name="Microb. Genom.">
        <title>Deciphering the unexplored Leptospira diversity from soils uncovers genomic evolution to virulence.</title>
        <authorList>
            <person name="Thibeaux R."/>
            <person name="Iraola G."/>
            <person name="Ferres I."/>
            <person name="Bierque E."/>
            <person name="Girault D."/>
            <person name="Soupe-Gilbert M.E."/>
            <person name="Picardeau M."/>
            <person name="Goarant C."/>
        </authorList>
    </citation>
    <scope>NUCLEOTIDE SEQUENCE [LARGE SCALE GENOMIC DNA]</scope>
    <source>
        <strain evidence="2 3">ATI7-C-A5</strain>
    </source>
</reference>
<protein>
    <submittedName>
        <fullName evidence="2">Uncharacterized protein</fullName>
    </submittedName>
</protein>
<keyword evidence="1" id="KW-1133">Transmembrane helix</keyword>
<dbReference type="RefSeq" id="WP_100748183.1">
    <property type="nucleotide sequence ID" value="NZ_NPEF02000014.1"/>
</dbReference>
<organism evidence="2 3">
    <name type="scientific">Leptospira ellisii</name>
    <dbReference type="NCBI Taxonomy" id="2023197"/>
    <lineage>
        <taxon>Bacteria</taxon>
        <taxon>Pseudomonadati</taxon>
        <taxon>Spirochaetota</taxon>
        <taxon>Spirochaetia</taxon>
        <taxon>Leptospirales</taxon>
        <taxon>Leptospiraceae</taxon>
        <taxon>Leptospira</taxon>
    </lineage>
</organism>
<evidence type="ECO:0000313" key="3">
    <source>
        <dbReference type="Proteomes" id="UP000232122"/>
    </source>
</evidence>
<dbReference type="AlphaFoldDB" id="A0AAE4QPV3"/>
<evidence type="ECO:0000313" key="2">
    <source>
        <dbReference type="EMBL" id="MDV6236552.1"/>
    </source>
</evidence>
<sequence length="125" mass="13585">MFESRRLEKIGNVSGIVASIVASIAAGILVLIIFVPGLKDMESFTQPVVSVCGFLLLFFGGLLLTTSLGLNVMRSGELDQMILFVAVPMPKPIARLLGFGFFLLGSMALLCSVLYFLAYAIHWIR</sequence>
<gene>
    <name evidence="2" type="ORF">CH379_013035</name>
</gene>
<evidence type="ECO:0000256" key="1">
    <source>
        <dbReference type="SAM" id="Phobius"/>
    </source>
</evidence>
<comment type="caution">
    <text evidence="2">The sequence shown here is derived from an EMBL/GenBank/DDBJ whole genome shotgun (WGS) entry which is preliminary data.</text>
</comment>
<keyword evidence="1" id="KW-0472">Membrane</keyword>
<accession>A0AAE4QPV3</accession>
<feature type="transmembrane region" description="Helical" evidence="1">
    <location>
        <begin position="48"/>
        <end position="72"/>
    </location>
</feature>
<dbReference type="Proteomes" id="UP000232122">
    <property type="component" value="Unassembled WGS sequence"/>
</dbReference>